<keyword evidence="1" id="KW-0472">Membrane</keyword>
<evidence type="ECO:0000313" key="3">
    <source>
        <dbReference type="Proteomes" id="UP000294894"/>
    </source>
</evidence>
<accession>A0A4P7GLD9</accession>
<dbReference type="KEGG" id="noy:EXE57_11050"/>
<dbReference type="AlphaFoldDB" id="A0A4P7GLD9"/>
<proteinExistence type="predicted"/>
<evidence type="ECO:0000313" key="2">
    <source>
        <dbReference type="EMBL" id="QBR92753.1"/>
    </source>
</evidence>
<dbReference type="EMBL" id="CP038267">
    <property type="protein sequence ID" value="QBR92753.1"/>
    <property type="molecule type" value="Genomic_DNA"/>
</dbReference>
<keyword evidence="3" id="KW-1185">Reference proteome</keyword>
<reference evidence="2 3" key="1">
    <citation type="submission" date="2019-03" db="EMBL/GenBank/DDBJ databases">
        <title>Three New Species of Nocardioides, Nocardioides euryhalodurans sp. nov., Nocardioides seonyuensis sp. nov. and Nocardioides eburneoflavus sp. nov., Iolated from Soil.</title>
        <authorList>
            <person name="Roh S.G."/>
            <person name="Lee C."/>
            <person name="Kim M.-K."/>
            <person name="Kim S.B."/>
        </authorList>
    </citation>
    <scope>NUCLEOTIDE SEQUENCE [LARGE SCALE GENOMIC DNA]</scope>
    <source>
        <strain evidence="2 3">MMS17-SY117</strain>
    </source>
</reference>
<dbReference type="OrthoDB" id="3777848at2"/>
<feature type="transmembrane region" description="Helical" evidence="1">
    <location>
        <begin position="42"/>
        <end position="62"/>
    </location>
</feature>
<organism evidence="2 3">
    <name type="scientific">Nocardioides euryhalodurans</name>
    <dbReference type="NCBI Taxonomy" id="2518370"/>
    <lineage>
        <taxon>Bacteria</taxon>
        <taxon>Bacillati</taxon>
        <taxon>Actinomycetota</taxon>
        <taxon>Actinomycetes</taxon>
        <taxon>Propionibacteriales</taxon>
        <taxon>Nocardioidaceae</taxon>
        <taxon>Nocardioides</taxon>
    </lineage>
</organism>
<name>A0A4P7GLD9_9ACTN</name>
<dbReference type="Proteomes" id="UP000294894">
    <property type="component" value="Chromosome"/>
</dbReference>
<protein>
    <submittedName>
        <fullName evidence="2">Uncharacterized protein</fullName>
    </submittedName>
</protein>
<gene>
    <name evidence="2" type="ORF">EXE57_11050</name>
</gene>
<dbReference type="RefSeq" id="WP_135077482.1">
    <property type="nucleotide sequence ID" value="NZ_CP038267.1"/>
</dbReference>
<keyword evidence="1" id="KW-0812">Transmembrane</keyword>
<evidence type="ECO:0000256" key="1">
    <source>
        <dbReference type="SAM" id="Phobius"/>
    </source>
</evidence>
<keyword evidence="1" id="KW-1133">Transmembrane helix</keyword>
<feature type="transmembrane region" description="Helical" evidence="1">
    <location>
        <begin position="12"/>
        <end position="36"/>
    </location>
</feature>
<sequence>MSSGYRLAPALAARLLGLLLVVLALVVLVVTLLVALLGGPPVVLLVAAALALAAVFVLGHLLRNRVKVMELDDDGYRVRLVRGAGVKAARWQDVEDAVAASPHGVDCVVLRLRDGRTTSIPVDAVDATREDFVADLREHLRRGQGLRPL</sequence>